<evidence type="ECO:0000256" key="1">
    <source>
        <dbReference type="ARBA" id="ARBA00038068"/>
    </source>
</evidence>
<dbReference type="SUPFAM" id="SSF51197">
    <property type="entry name" value="Clavaminate synthase-like"/>
    <property type="match status" value="1"/>
</dbReference>
<dbReference type="GO" id="GO:0005634">
    <property type="term" value="C:nucleus"/>
    <property type="evidence" value="ECO:0007669"/>
    <property type="project" value="TreeGrafter"/>
</dbReference>
<dbReference type="GO" id="GO:0016706">
    <property type="term" value="F:2-oxoglutarate-dependent dioxygenase activity"/>
    <property type="evidence" value="ECO:0007669"/>
    <property type="project" value="TreeGrafter"/>
</dbReference>
<dbReference type="Proteomes" id="UP000007151">
    <property type="component" value="Unassembled WGS sequence"/>
</dbReference>
<dbReference type="InterPro" id="IPR050910">
    <property type="entry name" value="JMJD6_ArgDemeth/LysHydrox"/>
</dbReference>
<evidence type="ECO:0000313" key="5">
    <source>
        <dbReference type="EMBL" id="OWR50622.1"/>
    </source>
</evidence>
<name>A0A212FA58_DANPL</name>
<dbReference type="GO" id="GO:0005737">
    <property type="term" value="C:cytoplasm"/>
    <property type="evidence" value="ECO:0007669"/>
    <property type="project" value="TreeGrafter"/>
</dbReference>
<evidence type="ECO:0000259" key="4">
    <source>
        <dbReference type="PROSITE" id="PS51184"/>
    </source>
</evidence>
<dbReference type="GO" id="GO:0045905">
    <property type="term" value="P:positive regulation of translational termination"/>
    <property type="evidence" value="ECO:0007669"/>
    <property type="project" value="TreeGrafter"/>
</dbReference>
<comment type="catalytic activity">
    <reaction evidence="2">
        <text>L-lysyl-[protein] + 2-oxoglutarate + O2 = 4-hydroxy-L-lysyl-[protein] + succinate + CO2</text>
        <dbReference type="Rhea" id="RHEA:57156"/>
        <dbReference type="Rhea" id="RHEA-COMP:9752"/>
        <dbReference type="Rhea" id="RHEA-COMP:15084"/>
        <dbReference type="ChEBI" id="CHEBI:15379"/>
        <dbReference type="ChEBI" id="CHEBI:16526"/>
        <dbReference type="ChEBI" id="CHEBI:16810"/>
        <dbReference type="ChEBI" id="CHEBI:29969"/>
        <dbReference type="ChEBI" id="CHEBI:30031"/>
        <dbReference type="ChEBI" id="CHEBI:141495"/>
    </reaction>
</comment>
<comment type="caution">
    <text evidence="5">The sequence shown here is derived from an EMBL/GenBank/DDBJ whole genome shotgun (WGS) entry which is preliminary data.</text>
</comment>
<evidence type="ECO:0000256" key="2">
    <source>
        <dbReference type="ARBA" id="ARBA00047762"/>
    </source>
</evidence>
<dbReference type="GO" id="GO:0043565">
    <property type="term" value="F:sequence-specific DNA binding"/>
    <property type="evidence" value="ECO:0007669"/>
    <property type="project" value="TreeGrafter"/>
</dbReference>
<accession>A0A212FA58</accession>
<gene>
    <name evidence="5" type="ORF">KGM_211130</name>
</gene>
<dbReference type="InParanoid" id="A0A212FA58"/>
<reference evidence="5 6" key="1">
    <citation type="journal article" date="2011" name="Cell">
        <title>The monarch butterfly genome yields insights into long-distance migration.</title>
        <authorList>
            <person name="Zhan S."/>
            <person name="Merlin C."/>
            <person name="Boore J.L."/>
            <person name="Reppert S.M."/>
        </authorList>
    </citation>
    <scope>NUCLEOTIDE SEQUENCE [LARGE SCALE GENOMIC DNA]</scope>
    <source>
        <strain evidence="5">F-2</strain>
    </source>
</reference>
<dbReference type="PANTHER" id="PTHR12480:SF6">
    <property type="entry name" value="2-OXOGLUTARATE AND IRON-DEPENDENT OXYGENASE JMJD4"/>
    <property type="match status" value="1"/>
</dbReference>
<dbReference type="AlphaFoldDB" id="A0A212FA58"/>
<dbReference type="PROSITE" id="PS51184">
    <property type="entry name" value="JMJC"/>
    <property type="match status" value="1"/>
</dbReference>
<dbReference type="eggNOG" id="KOG2131">
    <property type="taxonomic scope" value="Eukaryota"/>
</dbReference>
<feature type="domain" description="JmjC" evidence="4">
    <location>
        <begin position="27"/>
        <end position="176"/>
    </location>
</feature>
<dbReference type="SMART" id="SM00558">
    <property type="entry name" value="JmjC"/>
    <property type="match status" value="1"/>
</dbReference>
<sequence length="297" mass="34903">MKVGDYITYLRNPSKEKLLYLKDWHLKRLKSGEHFYEVPHIFASDWLNEFAIDHEDDDFMFVYIGAQNTWTPLHADVYSSYSWSVNVIGRKKWVLFPPGEEEKLKDSLGNLPLLFNAHEFNNVRYIEVTQERGDAIFVPSGWHHQVCNELETISINHNFVNACNIHFVWEALQRNLISVENEIKEFRETPEFTSQCQLILKSLFGMDFESFINFITYIATKRLSLRNNRQYIVFDMYNIGKNHIDNDLLIIFKIIKCLLNHPLILDSHLPQNIAPTLINIRDQISDIIIKKSPEAKA</sequence>
<dbReference type="STRING" id="278856.A0A212FA58"/>
<dbReference type="KEGG" id="dpl:KGM_211130"/>
<dbReference type="EMBL" id="AGBW02009514">
    <property type="protein sequence ID" value="OWR50622.1"/>
    <property type="molecule type" value="Genomic_DNA"/>
</dbReference>
<dbReference type="FunCoup" id="A0A212FA58">
    <property type="interactions" value="2112"/>
</dbReference>
<dbReference type="InterPro" id="IPR003347">
    <property type="entry name" value="JmjC_dom"/>
</dbReference>
<dbReference type="Gene3D" id="2.60.120.650">
    <property type="entry name" value="Cupin"/>
    <property type="match status" value="1"/>
</dbReference>
<organism evidence="5 6">
    <name type="scientific">Danaus plexippus plexippus</name>
    <dbReference type="NCBI Taxonomy" id="278856"/>
    <lineage>
        <taxon>Eukaryota</taxon>
        <taxon>Metazoa</taxon>
        <taxon>Ecdysozoa</taxon>
        <taxon>Arthropoda</taxon>
        <taxon>Hexapoda</taxon>
        <taxon>Insecta</taxon>
        <taxon>Pterygota</taxon>
        <taxon>Neoptera</taxon>
        <taxon>Endopterygota</taxon>
        <taxon>Lepidoptera</taxon>
        <taxon>Glossata</taxon>
        <taxon>Ditrysia</taxon>
        <taxon>Papilionoidea</taxon>
        <taxon>Nymphalidae</taxon>
        <taxon>Danainae</taxon>
        <taxon>Danaini</taxon>
        <taxon>Danaina</taxon>
        <taxon>Danaus</taxon>
        <taxon>Danaus</taxon>
    </lineage>
</organism>
<dbReference type="Pfam" id="PF02373">
    <property type="entry name" value="JmjC"/>
    <property type="match status" value="1"/>
</dbReference>
<comment type="similarity">
    <text evidence="1">Belongs to the JMJD6 family.</text>
</comment>
<keyword evidence="6" id="KW-1185">Reference proteome</keyword>
<evidence type="ECO:0000313" key="6">
    <source>
        <dbReference type="Proteomes" id="UP000007151"/>
    </source>
</evidence>
<dbReference type="PANTHER" id="PTHR12480">
    <property type="entry name" value="ARGININE DEMETHYLASE AND LYSYL-HYDROXYLASE JMJD"/>
    <property type="match status" value="1"/>
</dbReference>
<protein>
    <recommendedName>
        <fullName evidence="3">Jumonji domain-containing protein 4</fullName>
    </recommendedName>
</protein>
<proteinExistence type="inferred from homology"/>
<evidence type="ECO:0000256" key="3">
    <source>
        <dbReference type="ARBA" id="ARBA00082904"/>
    </source>
</evidence>